<dbReference type="CDD" id="cd17933">
    <property type="entry name" value="DEXSc_RecD-like"/>
    <property type="match status" value="1"/>
</dbReference>
<dbReference type="Pfam" id="PF13604">
    <property type="entry name" value="AAA_30"/>
    <property type="match status" value="1"/>
</dbReference>
<dbReference type="Gene3D" id="2.30.30.940">
    <property type="match status" value="1"/>
</dbReference>
<accession>A0A0G3H8B8</accession>
<evidence type="ECO:0000259" key="4">
    <source>
        <dbReference type="Pfam" id="PF08751"/>
    </source>
</evidence>
<dbReference type="InterPro" id="IPR027417">
    <property type="entry name" value="P-loop_NTPase"/>
</dbReference>
<feature type="region of interest" description="Disordered" evidence="3">
    <location>
        <begin position="1115"/>
        <end position="1144"/>
    </location>
</feature>
<dbReference type="Proteomes" id="UP000035199">
    <property type="component" value="Plasmid pCmus45274"/>
</dbReference>
<dbReference type="KEGG" id="cmv:CMUST_15490"/>
<feature type="domain" description="TrwC relaxase" evidence="4">
    <location>
        <begin position="2"/>
        <end position="338"/>
    </location>
</feature>
<organism evidence="5 6">
    <name type="scientific">Corynebacterium mustelae</name>
    <dbReference type="NCBI Taxonomy" id="571915"/>
    <lineage>
        <taxon>Bacteria</taxon>
        <taxon>Bacillati</taxon>
        <taxon>Actinomycetota</taxon>
        <taxon>Actinomycetes</taxon>
        <taxon>Mycobacteriales</taxon>
        <taxon>Corynebacteriaceae</taxon>
        <taxon>Corynebacterium</taxon>
    </lineage>
</organism>
<dbReference type="SUPFAM" id="SSF55464">
    <property type="entry name" value="Origin of replication-binding domain, RBD-like"/>
    <property type="match status" value="1"/>
</dbReference>
<feature type="compositionally biased region" description="Basic and acidic residues" evidence="3">
    <location>
        <begin position="1132"/>
        <end position="1144"/>
    </location>
</feature>
<evidence type="ECO:0000256" key="2">
    <source>
        <dbReference type="ARBA" id="ARBA00022840"/>
    </source>
</evidence>
<dbReference type="InterPro" id="IPR050534">
    <property type="entry name" value="Coronavir_polyprotein_1ab"/>
</dbReference>
<proteinExistence type="predicted"/>
<dbReference type="PATRIC" id="fig|571915.4.peg.3326"/>
<evidence type="ECO:0000256" key="3">
    <source>
        <dbReference type="SAM" id="MobiDB-lite"/>
    </source>
</evidence>
<name>A0A0G3H8B8_9CORY</name>
<keyword evidence="6" id="KW-1185">Reference proteome</keyword>
<gene>
    <name evidence="5" type="ORF">CMUST_15490</name>
</gene>
<evidence type="ECO:0000256" key="1">
    <source>
        <dbReference type="ARBA" id="ARBA00022741"/>
    </source>
</evidence>
<geneLocation type="plasmid" evidence="5 6">
    <name>pCmus45274</name>
</geneLocation>
<feature type="compositionally biased region" description="Basic and acidic residues" evidence="3">
    <location>
        <begin position="1115"/>
        <end position="1125"/>
    </location>
</feature>
<dbReference type="PANTHER" id="PTHR43788">
    <property type="entry name" value="DNA2/NAM7 HELICASE FAMILY MEMBER"/>
    <property type="match status" value="1"/>
</dbReference>
<dbReference type="Gene3D" id="3.40.50.300">
    <property type="entry name" value="P-loop containing nucleotide triphosphate hydrolases"/>
    <property type="match status" value="2"/>
</dbReference>
<keyword evidence="2" id="KW-0067">ATP-binding</keyword>
<keyword evidence="1" id="KW-0547">Nucleotide-binding</keyword>
<dbReference type="NCBIfam" id="NF041492">
    <property type="entry name" value="MobF"/>
    <property type="match status" value="1"/>
</dbReference>
<protein>
    <submittedName>
        <fullName evidence="5">TrwC relaxase/AAA domain</fullName>
    </submittedName>
</protein>
<reference evidence="5 6" key="1">
    <citation type="journal article" date="2015" name="Genome Announc.">
        <title>Complete Genome Sequence of the Type Strain Corynebacterium mustelae DSM 45274, Isolated from Various Tissues of a Male Ferret with Lethal Sepsis.</title>
        <authorList>
            <person name="Ruckert C."/>
            <person name="Eimer J."/>
            <person name="Winkler A."/>
            <person name="Tauch A."/>
        </authorList>
    </citation>
    <scope>NUCLEOTIDE SEQUENCE [LARGE SCALE GENOMIC DNA]</scope>
    <source>
        <strain evidence="5 6">DSM 45274</strain>
        <plasmid evidence="6">Plasmid pCmus45274</plasmid>
    </source>
</reference>
<dbReference type="SUPFAM" id="SSF52540">
    <property type="entry name" value="P-loop containing nucleoside triphosphate hydrolases"/>
    <property type="match status" value="2"/>
</dbReference>
<keyword evidence="5" id="KW-0614">Plasmid</keyword>
<reference evidence="6" key="2">
    <citation type="submission" date="2015-05" db="EMBL/GenBank/DDBJ databases">
        <title>Complete genome sequence of Corynebacterium mustelae DSM 45274, isolated from various tissues of a male ferret with lethal sepsis.</title>
        <authorList>
            <person name="Ruckert C."/>
            <person name="Albersmeier A."/>
            <person name="Winkler A."/>
            <person name="Tauch A."/>
        </authorList>
    </citation>
    <scope>NUCLEOTIDE SEQUENCE [LARGE SCALE GENOMIC DNA]</scope>
    <source>
        <strain evidence="6">DSM 45274</strain>
        <plasmid evidence="6">Plasmid pCmus45274</plasmid>
    </source>
</reference>
<evidence type="ECO:0000313" key="5">
    <source>
        <dbReference type="EMBL" id="AKK07387.1"/>
    </source>
</evidence>
<dbReference type="AlphaFoldDB" id="A0A0G3H8B8"/>
<dbReference type="GO" id="GO:0003678">
    <property type="term" value="F:DNA helicase activity"/>
    <property type="evidence" value="ECO:0007669"/>
    <property type="project" value="UniProtKB-ARBA"/>
</dbReference>
<sequence length="1144" mass="126473">MVEGAAVVEEQMSALFGEGLHPDTDILTAQGVQLGECKLGRSFPVYVNDVAVLAALREEEKRFRLVVGRRPTEQERSDFVVEIATPFFKKERGRVPEDGREVVAWVTAQQKKVRQAVSSFDLTFSPVKSVSVVWALADEDLADRIAALHHEAVAEAVAWAEEKCALSRRGKGGVEQVSTRGFIGSRFTHFDTRGGDPDLHDHVLIANKALCEDGVWRSLDGQALFEHVQAISGRYNAVLQHKLQSELGFVFEERVRDLGKPGVWEIAGVSEEMIDVFSSRRRLARPVFDRLVAQWVVKHGKSPSRQRVYELWQEAILETRDAKRPAESLYELREQWAQVFSDRVSIASQEEFAKVLTQAPAADSAVVFDADQHQVQVVDAALTQVHQRRAWFKKTHVDVAIAQQLKKFRFVSDQHRKDMHDQLVDFALEQASVRLEEGDSIDLPEGLKRADGKALDYRENSAVYTTVAHVGLEEAVVAAMDEPLGVVVSEAAIDGYLRQHEADTGVKLNAGQEQIVRAFLVDGAAVSVAVGPAGTGKTTSMKAVAELWGHHHGPVIGVAPSAAAAKVLEQDITVPCRTVDSLVTQWQHWKNQGIAASDLVGDPRWPVQPGALILVDEAGMLSTTRMHAVIMLARECGAKVAMVGDPYQLDAVETGGLFRTLVKRPGVAHLTDVLRQKTVTAAGDVVVDVEQTEAVTNLRGSARPHIVEHAVDVFDRRGWLVGGSHNEMIMAMVEQYLRDSEEGKTSLVMATTNADVRMLNEIIQHEFMQMGKVNHSHVVSLADGLTAGVGDHVVARRNTVLEHAHGVSRVYNGQTFIVTKIRRSGAAEVLDRVTKQRLVLTPEYLTENTQLAYASTVHRAQGATVDTAHVLMTPGMDKNAAYVAVTRGKWANKMYAVTDHAIDFDAEDAHLHHAGDSEVKTARDVVSTIFTRDDAQKSALDMLADAQQSEHDPQRIRALLLEGLARTTRDYAHYVVDSFLDALPVVLSDKIDQEGHQAMINQVTYAANHGVAIEEFLDEVATDLRGAHNPGLVVAARVRDYVDMCQEQAGENENKYLLPPPHRGADFELRTWLESARAQILGQEKHSAQTIAKLKDHGVNFSLLENPDDIVVVTDKPHSYNHDDENISTGYHDYRRDSMEDHEL</sequence>
<dbReference type="InterPro" id="IPR014862">
    <property type="entry name" value="TrwC"/>
</dbReference>
<dbReference type="GO" id="GO:0005524">
    <property type="term" value="F:ATP binding"/>
    <property type="evidence" value="ECO:0007669"/>
    <property type="project" value="UniProtKB-KW"/>
</dbReference>
<dbReference type="PANTHER" id="PTHR43788:SF6">
    <property type="entry name" value="DNA HELICASE B"/>
    <property type="match status" value="1"/>
</dbReference>
<dbReference type="Pfam" id="PF08751">
    <property type="entry name" value="TrwC"/>
    <property type="match status" value="1"/>
</dbReference>
<dbReference type="CDD" id="cd18809">
    <property type="entry name" value="SF1_C_RecD"/>
    <property type="match status" value="1"/>
</dbReference>
<dbReference type="EMBL" id="CP011543">
    <property type="protein sequence ID" value="AKK07387.1"/>
    <property type="molecule type" value="Genomic_DNA"/>
</dbReference>
<evidence type="ECO:0000313" key="6">
    <source>
        <dbReference type="Proteomes" id="UP000035199"/>
    </source>
</evidence>